<evidence type="ECO:0000256" key="4">
    <source>
        <dbReference type="ARBA" id="ARBA00022989"/>
    </source>
</evidence>
<feature type="transmembrane region" description="Helical" evidence="6">
    <location>
        <begin position="384"/>
        <end position="401"/>
    </location>
</feature>
<protein>
    <submittedName>
        <fullName evidence="8">General amino acid permease-like protein AGP2</fullName>
    </submittedName>
</protein>
<dbReference type="PANTHER" id="PTHR43341:SF6">
    <property type="entry name" value="AMINO ACID TRANSPORTER (EUROFUNG)"/>
    <property type="match status" value="1"/>
</dbReference>
<evidence type="ECO:0000256" key="2">
    <source>
        <dbReference type="ARBA" id="ARBA00022448"/>
    </source>
</evidence>
<sequence length="567" mass="62878">MEQAIFATRNAGLNSRHRRSQWNSGYLYSDYTSGEIVQRPDALQRHLTSRQIQFIAIGGSIGTALFVSIGYALMHGAASLLVAFILQACIMAQVNSALAEMTIFMPVSAAFIQHASVWVDSAWGFMIGWNFCVFEGLLIPFEITALDMILSFWRDDIPAAAVISACIVLYAITNVFGVRYFGEAEFWLAGGKLLLITILFLFTFITMVGGNPRHDAYGFRNWSIPSPFVEYISTGDLGRFQGVLAALWQAAFTIVGPEYLACVAGEAQQPRKTLKTAFKSVYWRFGVFFIGGALCVGIVLPANDPTLLRVLGAGDTGTGASSPYVIAMTNMGIEVLPDLVNALLFTSIYSAGNAYVYTTSRSLHGLAQNGHAPKLFRKCTKDGVPIYCLAVAMAFACLSFLKLGSGSVQVLTWLTNLITGGTLVTYIVVCVNYLFFYRALKAQGFSRTELPYRGYFQPYGTWIALVWLLGVEIFYGYAIFLNGRWDIGLFFSDYTMAFLAIATFAGWKICKRTRFVRPQEADLVWARPAIDAHEAVMEEMEQMGIRERLMQTLRTKKMLGSDRMSLR</sequence>
<comment type="subcellular location">
    <subcellularLocation>
        <location evidence="1">Membrane</location>
        <topology evidence="1">Multi-pass membrane protein</topology>
    </subcellularLocation>
</comment>
<keyword evidence="5 6" id="KW-0472">Membrane</keyword>
<feature type="transmembrane region" description="Helical" evidence="6">
    <location>
        <begin position="339"/>
        <end position="358"/>
    </location>
</feature>
<evidence type="ECO:0000313" key="9">
    <source>
        <dbReference type="Proteomes" id="UP000249402"/>
    </source>
</evidence>
<dbReference type="RefSeq" id="XP_025578305.1">
    <property type="nucleotide sequence ID" value="XM_025721960.1"/>
</dbReference>
<feature type="transmembrane region" description="Helical" evidence="6">
    <location>
        <begin position="458"/>
        <end position="481"/>
    </location>
</feature>
<dbReference type="InterPro" id="IPR004841">
    <property type="entry name" value="AA-permease/SLC12A_dom"/>
</dbReference>
<feature type="transmembrane region" description="Helical" evidence="6">
    <location>
        <begin position="193"/>
        <end position="210"/>
    </location>
</feature>
<dbReference type="GO" id="GO:0016020">
    <property type="term" value="C:membrane"/>
    <property type="evidence" value="ECO:0007669"/>
    <property type="project" value="UniProtKB-SubCell"/>
</dbReference>
<dbReference type="OrthoDB" id="10062876at2759"/>
<dbReference type="VEuPathDB" id="FungiDB:BO80DRAFT_452598"/>
<evidence type="ECO:0000256" key="1">
    <source>
        <dbReference type="ARBA" id="ARBA00004141"/>
    </source>
</evidence>
<name>A0A395HAM4_9EURO</name>
<keyword evidence="9" id="KW-1185">Reference proteome</keyword>
<reference evidence="8 9" key="1">
    <citation type="submission" date="2018-02" db="EMBL/GenBank/DDBJ databases">
        <title>The genomes of Aspergillus section Nigri reveals drivers in fungal speciation.</title>
        <authorList>
            <consortium name="DOE Joint Genome Institute"/>
            <person name="Vesth T.C."/>
            <person name="Nybo J."/>
            <person name="Theobald S."/>
            <person name="Brandl J."/>
            <person name="Frisvad J.C."/>
            <person name="Nielsen K.F."/>
            <person name="Lyhne E.K."/>
            <person name="Kogle M.E."/>
            <person name="Kuo A."/>
            <person name="Riley R."/>
            <person name="Clum A."/>
            <person name="Nolan M."/>
            <person name="Lipzen A."/>
            <person name="Salamov A."/>
            <person name="Henrissat B."/>
            <person name="Wiebenga A."/>
            <person name="De vries R.P."/>
            <person name="Grigoriev I.V."/>
            <person name="Mortensen U.H."/>
            <person name="Andersen M.R."/>
            <person name="Baker S.E."/>
        </authorList>
    </citation>
    <scope>NUCLEOTIDE SEQUENCE [LARGE SCALE GENOMIC DNA]</scope>
    <source>
        <strain evidence="8 9">CBS 121593</strain>
    </source>
</reference>
<dbReference type="Proteomes" id="UP000249402">
    <property type="component" value="Unassembled WGS sequence"/>
</dbReference>
<dbReference type="STRING" id="1448316.A0A395HAM4"/>
<dbReference type="EMBL" id="KZ824425">
    <property type="protein sequence ID" value="RAL03978.1"/>
    <property type="molecule type" value="Genomic_DNA"/>
</dbReference>
<gene>
    <name evidence="8" type="ORF">BO80DRAFT_452598</name>
</gene>
<feature type="transmembrane region" description="Helical" evidence="6">
    <location>
        <begin position="117"/>
        <end position="139"/>
    </location>
</feature>
<keyword evidence="3 6" id="KW-0812">Transmembrane</keyword>
<dbReference type="Pfam" id="PF00324">
    <property type="entry name" value="AA_permease"/>
    <property type="match status" value="1"/>
</dbReference>
<evidence type="ECO:0000256" key="3">
    <source>
        <dbReference type="ARBA" id="ARBA00022692"/>
    </source>
</evidence>
<evidence type="ECO:0000313" key="8">
    <source>
        <dbReference type="EMBL" id="RAL03978.1"/>
    </source>
</evidence>
<feature type="transmembrane region" description="Helical" evidence="6">
    <location>
        <begin position="240"/>
        <end position="260"/>
    </location>
</feature>
<evidence type="ECO:0000256" key="6">
    <source>
        <dbReference type="SAM" id="Phobius"/>
    </source>
</evidence>
<feature type="transmembrane region" description="Helical" evidence="6">
    <location>
        <begin position="487"/>
        <end position="507"/>
    </location>
</feature>
<feature type="domain" description="Amino acid permease/ SLC12A" evidence="7">
    <location>
        <begin position="52"/>
        <end position="515"/>
    </location>
</feature>
<keyword evidence="2" id="KW-0813">Transport</keyword>
<accession>A0A395HAM4</accession>
<dbReference type="PANTHER" id="PTHR43341">
    <property type="entry name" value="AMINO ACID PERMEASE"/>
    <property type="match status" value="1"/>
</dbReference>
<feature type="transmembrane region" description="Helical" evidence="6">
    <location>
        <begin position="54"/>
        <end position="74"/>
    </location>
</feature>
<feature type="transmembrane region" description="Helical" evidence="6">
    <location>
        <begin position="80"/>
        <end position="105"/>
    </location>
</feature>
<dbReference type="FunFam" id="1.20.1740.10:FF:000001">
    <property type="entry name" value="Amino acid permease"/>
    <property type="match status" value="1"/>
</dbReference>
<keyword evidence="4 6" id="KW-1133">Transmembrane helix</keyword>
<feature type="transmembrane region" description="Helical" evidence="6">
    <location>
        <begin position="281"/>
        <end position="302"/>
    </location>
</feature>
<dbReference type="GeneID" id="37226825"/>
<feature type="transmembrane region" description="Helical" evidence="6">
    <location>
        <begin position="413"/>
        <end position="437"/>
    </location>
</feature>
<evidence type="ECO:0000259" key="7">
    <source>
        <dbReference type="Pfam" id="PF00324"/>
    </source>
</evidence>
<dbReference type="GO" id="GO:0015171">
    <property type="term" value="F:amino acid transmembrane transporter activity"/>
    <property type="evidence" value="ECO:0007669"/>
    <property type="project" value="TreeGrafter"/>
</dbReference>
<dbReference type="AlphaFoldDB" id="A0A395HAM4"/>
<dbReference type="InterPro" id="IPR050524">
    <property type="entry name" value="APC_YAT"/>
</dbReference>
<dbReference type="Gene3D" id="1.20.1740.10">
    <property type="entry name" value="Amino acid/polyamine transporter I"/>
    <property type="match status" value="1"/>
</dbReference>
<evidence type="ECO:0000256" key="5">
    <source>
        <dbReference type="ARBA" id="ARBA00023136"/>
    </source>
</evidence>
<proteinExistence type="predicted"/>
<feature type="transmembrane region" description="Helical" evidence="6">
    <location>
        <begin position="159"/>
        <end position="181"/>
    </location>
</feature>
<organism evidence="8 9">
    <name type="scientific">Aspergillus ibericus CBS 121593</name>
    <dbReference type="NCBI Taxonomy" id="1448316"/>
    <lineage>
        <taxon>Eukaryota</taxon>
        <taxon>Fungi</taxon>
        <taxon>Dikarya</taxon>
        <taxon>Ascomycota</taxon>
        <taxon>Pezizomycotina</taxon>
        <taxon>Eurotiomycetes</taxon>
        <taxon>Eurotiomycetidae</taxon>
        <taxon>Eurotiales</taxon>
        <taxon>Aspergillaceae</taxon>
        <taxon>Aspergillus</taxon>
        <taxon>Aspergillus subgen. Circumdati</taxon>
    </lineage>
</organism>
<dbReference type="PIRSF" id="PIRSF006060">
    <property type="entry name" value="AA_transporter"/>
    <property type="match status" value="1"/>
</dbReference>